<keyword evidence="2" id="KW-1185">Reference proteome</keyword>
<evidence type="ECO:0000313" key="2">
    <source>
        <dbReference type="Proteomes" id="UP000283458"/>
    </source>
</evidence>
<protein>
    <submittedName>
        <fullName evidence="1">Uncharacterized protein</fullName>
    </submittedName>
</protein>
<reference evidence="1 2" key="1">
    <citation type="submission" date="2018-09" db="EMBL/GenBank/DDBJ databases">
        <authorList>
            <person name="Zhu H."/>
        </authorList>
    </citation>
    <scope>NUCLEOTIDE SEQUENCE [LARGE SCALE GENOMIC DNA]</scope>
    <source>
        <strain evidence="1 2">K2W22B-5</strain>
    </source>
</reference>
<evidence type="ECO:0000313" key="1">
    <source>
        <dbReference type="EMBL" id="RJF78083.1"/>
    </source>
</evidence>
<sequence>MPEMSRLGARYDTTYRDSRGRRVTGRFVAVPESNPTQVVPQKRLFRTPANTILRPGDILLDLPGTRYLLAEGPAGVYRQEVVKRTFRCIELDHYLQWTRRTAKIDPVMKVEIDDAVADLGLIWCNVDPRDERLERSSKVASSYEKFKLYTNAPLQIDDKVGDYLIVRVEKVAGVIVADAQ</sequence>
<accession>A0A418VP94</accession>
<organism evidence="1 2">
    <name type="scientific">Azospirillum cavernae</name>
    <dbReference type="NCBI Taxonomy" id="2320860"/>
    <lineage>
        <taxon>Bacteria</taxon>
        <taxon>Pseudomonadati</taxon>
        <taxon>Pseudomonadota</taxon>
        <taxon>Alphaproteobacteria</taxon>
        <taxon>Rhodospirillales</taxon>
        <taxon>Azospirillaceae</taxon>
        <taxon>Azospirillum</taxon>
    </lineage>
</organism>
<gene>
    <name evidence="1" type="ORF">D3877_23420</name>
</gene>
<comment type="caution">
    <text evidence="1">The sequence shown here is derived from an EMBL/GenBank/DDBJ whole genome shotgun (WGS) entry which is preliminary data.</text>
</comment>
<dbReference type="AlphaFoldDB" id="A0A418VP94"/>
<dbReference type="RefSeq" id="WP_119833225.1">
    <property type="nucleotide sequence ID" value="NZ_QYUL01000004.1"/>
</dbReference>
<name>A0A418VP94_9PROT</name>
<dbReference type="Proteomes" id="UP000283458">
    <property type="component" value="Unassembled WGS sequence"/>
</dbReference>
<dbReference type="EMBL" id="QYUL01000004">
    <property type="protein sequence ID" value="RJF78083.1"/>
    <property type="molecule type" value="Genomic_DNA"/>
</dbReference>
<proteinExistence type="predicted"/>